<organism evidence="1 2">
    <name type="scientific">Coprinellus micaceus</name>
    <name type="common">Glistening ink-cap mushroom</name>
    <name type="synonym">Coprinus micaceus</name>
    <dbReference type="NCBI Taxonomy" id="71717"/>
    <lineage>
        <taxon>Eukaryota</taxon>
        <taxon>Fungi</taxon>
        <taxon>Dikarya</taxon>
        <taxon>Basidiomycota</taxon>
        <taxon>Agaricomycotina</taxon>
        <taxon>Agaricomycetes</taxon>
        <taxon>Agaricomycetidae</taxon>
        <taxon>Agaricales</taxon>
        <taxon>Agaricineae</taxon>
        <taxon>Psathyrellaceae</taxon>
        <taxon>Coprinellus</taxon>
    </lineage>
</organism>
<dbReference type="Proteomes" id="UP000298030">
    <property type="component" value="Unassembled WGS sequence"/>
</dbReference>
<dbReference type="STRING" id="71717.A0A4Y7TT70"/>
<comment type="caution">
    <text evidence="1">The sequence shown here is derived from an EMBL/GenBank/DDBJ whole genome shotgun (WGS) entry which is preliminary data.</text>
</comment>
<accession>A0A4Y7TT70</accession>
<dbReference type="Gene3D" id="3.40.50.11350">
    <property type="match status" value="1"/>
</dbReference>
<sequence>MGGVAEVVFANDTVNVATTLGRPVALNHPYATDTFRENLRYGSYYITAFATAGFTNEFLNYVHLLYLAFLTERIPIVPPFAPHEHISWETPPIRFSKIFNITSFQSMLGRPILDWEDVKKTQPATPSSKRYSYSSNNTENVGCWSTRVRTEPKPADPANLVKLLGIDASYTRVPDFAFMERDNLNSPHVTFHALAATIAPKHPYSASNLPLLAASPSGSTLTPDTQLACYDFLYYVTSGVESFEWQHSWSPRMEPGRQELALHSRVPSTLRQQPGTRRLWRTMLIEFTLPNLPFCPFIQMITVHIRRGDFAQQCWVDKPCRTGTEKFAQAVQDVKKQLAEERGLDVTSVFVTSDERDPGFWDEVKHLGWKFIDHEAERTLERYNGWYPALIDTVALSFGVGFVGTLDSTFSTLSAKRVGIGMTGSPNWCTGTFRWVL</sequence>
<dbReference type="CDD" id="cd11296">
    <property type="entry name" value="O-FucT_like"/>
    <property type="match status" value="1"/>
</dbReference>
<reference evidence="1 2" key="1">
    <citation type="journal article" date="2019" name="Nat. Ecol. Evol.">
        <title>Megaphylogeny resolves global patterns of mushroom evolution.</title>
        <authorList>
            <person name="Varga T."/>
            <person name="Krizsan K."/>
            <person name="Foldi C."/>
            <person name="Dima B."/>
            <person name="Sanchez-Garcia M."/>
            <person name="Sanchez-Ramirez S."/>
            <person name="Szollosi G.J."/>
            <person name="Szarkandi J.G."/>
            <person name="Papp V."/>
            <person name="Albert L."/>
            <person name="Andreopoulos W."/>
            <person name="Angelini C."/>
            <person name="Antonin V."/>
            <person name="Barry K.W."/>
            <person name="Bougher N.L."/>
            <person name="Buchanan P."/>
            <person name="Buyck B."/>
            <person name="Bense V."/>
            <person name="Catcheside P."/>
            <person name="Chovatia M."/>
            <person name="Cooper J."/>
            <person name="Damon W."/>
            <person name="Desjardin D."/>
            <person name="Finy P."/>
            <person name="Geml J."/>
            <person name="Haridas S."/>
            <person name="Hughes K."/>
            <person name="Justo A."/>
            <person name="Karasinski D."/>
            <person name="Kautmanova I."/>
            <person name="Kiss B."/>
            <person name="Kocsube S."/>
            <person name="Kotiranta H."/>
            <person name="LaButti K.M."/>
            <person name="Lechner B.E."/>
            <person name="Liimatainen K."/>
            <person name="Lipzen A."/>
            <person name="Lukacs Z."/>
            <person name="Mihaltcheva S."/>
            <person name="Morgado L.N."/>
            <person name="Niskanen T."/>
            <person name="Noordeloos M.E."/>
            <person name="Ohm R.A."/>
            <person name="Ortiz-Santana B."/>
            <person name="Ovrebo C."/>
            <person name="Racz N."/>
            <person name="Riley R."/>
            <person name="Savchenko A."/>
            <person name="Shiryaev A."/>
            <person name="Soop K."/>
            <person name="Spirin V."/>
            <person name="Szebenyi C."/>
            <person name="Tomsovsky M."/>
            <person name="Tulloss R.E."/>
            <person name="Uehling J."/>
            <person name="Grigoriev I.V."/>
            <person name="Vagvolgyi C."/>
            <person name="Papp T."/>
            <person name="Martin F.M."/>
            <person name="Miettinen O."/>
            <person name="Hibbett D.S."/>
            <person name="Nagy L.G."/>
        </authorList>
    </citation>
    <scope>NUCLEOTIDE SEQUENCE [LARGE SCALE GENOMIC DNA]</scope>
    <source>
        <strain evidence="1 2">FP101781</strain>
    </source>
</reference>
<dbReference type="AlphaFoldDB" id="A0A4Y7TT70"/>
<evidence type="ECO:0000313" key="1">
    <source>
        <dbReference type="EMBL" id="TEB37360.1"/>
    </source>
</evidence>
<evidence type="ECO:0000313" key="2">
    <source>
        <dbReference type="Proteomes" id="UP000298030"/>
    </source>
</evidence>
<gene>
    <name evidence="1" type="ORF">FA13DRAFT_1786521</name>
</gene>
<dbReference type="OrthoDB" id="423313at2759"/>
<name>A0A4Y7TT70_COPMI</name>
<dbReference type="EMBL" id="QPFP01000004">
    <property type="protein sequence ID" value="TEB37360.1"/>
    <property type="molecule type" value="Genomic_DNA"/>
</dbReference>
<keyword evidence="2" id="KW-1185">Reference proteome</keyword>
<protein>
    <submittedName>
        <fullName evidence="1">Uncharacterized protein</fullName>
    </submittedName>
</protein>
<proteinExistence type="predicted"/>